<evidence type="ECO:0000313" key="1">
    <source>
        <dbReference type="EMBL" id="KAJ2983294.1"/>
    </source>
</evidence>
<comment type="caution">
    <text evidence="1">The sequence shown here is derived from an EMBL/GenBank/DDBJ whole genome shotgun (WGS) entry which is preliminary data.</text>
</comment>
<protein>
    <submittedName>
        <fullName evidence="1">Uncharacterized protein</fullName>
    </submittedName>
</protein>
<keyword evidence="2" id="KW-1185">Reference proteome</keyword>
<proteinExistence type="predicted"/>
<organism evidence="1 2">
    <name type="scientific">Xylaria curta</name>
    <dbReference type="NCBI Taxonomy" id="42375"/>
    <lineage>
        <taxon>Eukaryota</taxon>
        <taxon>Fungi</taxon>
        <taxon>Dikarya</taxon>
        <taxon>Ascomycota</taxon>
        <taxon>Pezizomycotina</taxon>
        <taxon>Sordariomycetes</taxon>
        <taxon>Xylariomycetidae</taxon>
        <taxon>Xylariales</taxon>
        <taxon>Xylariaceae</taxon>
        <taxon>Xylaria</taxon>
    </lineage>
</organism>
<gene>
    <name evidence="1" type="ORF">NUW58_g6276</name>
</gene>
<sequence length="196" mass="21055">MKSGIGAIASENTLHNAVAITSVRRNDDVNVTIITETAITLFAAVHLWPRYIELVHSIGELYPGTISSCSCFTIVKGYEAGYLGEDQNTTVSNILQWNPWIGDQSQCDAGLYANLQELEERPVRIGVNSNGGGPTTASSPSATTTKPPTTTTSTQTGIFMGCREYYVTQSGDTCWAIANDHGIALDEFYAQNPAGK</sequence>
<dbReference type="Proteomes" id="UP001143856">
    <property type="component" value="Unassembled WGS sequence"/>
</dbReference>
<name>A0ACC1NW62_9PEZI</name>
<dbReference type="EMBL" id="JAPDGR010001384">
    <property type="protein sequence ID" value="KAJ2983294.1"/>
    <property type="molecule type" value="Genomic_DNA"/>
</dbReference>
<reference evidence="1" key="1">
    <citation type="submission" date="2022-10" db="EMBL/GenBank/DDBJ databases">
        <title>Genome Sequence of Xylaria curta.</title>
        <authorList>
            <person name="Buettner E."/>
        </authorList>
    </citation>
    <scope>NUCLEOTIDE SEQUENCE</scope>
    <source>
        <strain evidence="1">Babe10</strain>
    </source>
</reference>
<evidence type="ECO:0000313" key="2">
    <source>
        <dbReference type="Proteomes" id="UP001143856"/>
    </source>
</evidence>
<accession>A0ACC1NW62</accession>